<dbReference type="PANTHER" id="PTHR46967">
    <property type="entry name" value="INSULIN-LIKE GROWTH FACTOR BINDING PROTEIN,N-TERMINAL"/>
    <property type="match status" value="1"/>
</dbReference>
<proteinExistence type="predicted"/>
<dbReference type="Gene3D" id="2.10.50.10">
    <property type="entry name" value="Tumor Necrosis Factor Receptor, subunit A, domain 2"/>
    <property type="match status" value="2"/>
</dbReference>
<dbReference type="OrthoDB" id="439917at2759"/>
<sequence length="1373" mass="149966">MNILRIFACLAGISVLSAETLCFPDSIPSSSRRYIENAVGEPVPIRIGSFGWNLAIQVSALTDLIISEKLGYHVAPVESLGFPSFQDLILRLAGCASTECNETADAVDIVVDAFPGDAVTLESFRASHPERVPEDMGGMGYIFTWGIYFKGSIRDAAFSEAALPLEYYRNYNTSINRPQRFFNSLADLDFKYFIPCNDSTSYGDDFTNTIFWANYVRWTGDTDGVIETSDGYVAKCPDEHFWLSPACRRNASECIPVLSVINTMDRMAQWATAHNLPFAFGRPPNFSTFQELLRKYDVLHYWWEPDEGELTDLQISRLVLPPHNAAEHKEGNFRTASVGITLKKYGSSLLARFAPTVRGLVQGIATNPSDILSLATSIDLPTGQQLGNVFFTNQAEARRQICTWANSNRDVWEPWLPIETNCILGFGLVNAQAGHVDSREQAVRCSLCPAGRFSQFVVDEIGHTYRCVQCQPGMHQSASGKSECTACDPGTFAGSPGQALCSPCARGSYAASLGMRSCVMCGNGTERTTTVLVSEGWIEVQGATSESYCRCAPGRFLQDGQCLLCGVGASCPGSDTLEVLPGFHSKPHNPGLIYKCFGLPGRCPGGPPGSCANGRDPNSPGCSKCNADLQPNGAECIPCSGGDYFRLVAYGLLVIASTAALHVLLVVGGHGNNGIQSKLVTAALCLSHLITYAQLFAVMSQIQAVNWSDPFLSFLEFFNFMSLEALLSSLRSINCITSLSAEATFVTRTVLLPLFFALGPIISHMGFAFVGTKSSTQRAPKYAWLFGTLGSLCLLFFIMMCFTCLEPFRCNAHPNGLATMQTEHEVFCDFAGQHLHLCIVAGVMLLIPAGFLAFSAWTIKKELPRRVAKGDIAFVRATSFLTMRFKPGYEAFTVVFLLRNMLLPVASMFSSTSVSLLMMASLLTMSAVLVAYYKPWRALLASQVDMFGNAVLLIVLLLSGLSVQDEVDTSVMIFCTVVASLLVVVISLAAMYSVAQHVKARLQKPFRFFLCHHKATTAALARWLKMEIQGRHAHFTTFLDLDSLTDLTLLFSYVSTQVQTFVILGSPGILARKWCLGEMATARLSNVDSVLVSLPNFSLPDENFVGKISTSVPDILDLTTYGYGLSEVKATLWWLTSLRTIVVDRISEVSMGEMVGELTNTGNKNTNDMVLRSAGSCIVVDHENAEALASAHVLLRHLAPIMMDRGQPVMVLPPEHPESQLEQIQPTSMILVCSKQCFASPHIKACVLKARFLSSCAVLPVVCDDDFVPHTSPHTSAPMSQDHEDDDEAYRRVLAAVFLEVGLPFNPRTSSLEDLASRASHIGSRLSPGNFRTLRSKLWMTSAKHDNDSEDAGKGHQIACLPDGDDEMVAHTF</sequence>
<dbReference type="SMART" id="SM01411">
    <property type="entry name" value="Ephrin_rec_like"/>
    <property type="match status" value="2"/>
</dbReference>
<dbReference type="Pfam" id="PF07699">
    <property type="entry name" value="Ephrin_rec_like"/>
    <property type="match status" value="1"/>
</dbReference>
<dbReference type="OMA" id="ICTWANS"/>
<gene>
    <name evidence="2" type="ORF">AK812_SmicGene43980</name>
</gene>
<name>A0A1Q9BZL9_SYMMI</name>
<accession>A0A1Q9BZL9</accession>
<organism evidence="2 3">
    <name type="scientific">Symbiodinium microadriaticum</name>
    <name type="common">Dinoflagellate</name>
    <name type="synonym">Zooxanthella microadriatica</name>
    <dbReference type="NCBI Taxonomy" id="2951"/>
    <lineage>
        <taxon>Eukaryota</taxon>
        <taxon>Sar</taxon>
        <taxon>Alveolata</taxon>
        <taxon>Dinophyceae</taxon>
        <taxon>Suessiales</taxon>
        <taxon>Symbiodiniaceae</taxon>
        <taxon>Symbiodinium</taxon>
    </lineage>
</organism>
<dbReference type="InterPro" id="IPR011641">
    <property type="entry name" value="Tyr-kin_ephrin_A/B_rcpt-like"/>
</dbReference>
<feature type="domain" description="Tyrosine-protein kinase ephrin type A/B receptor-like" evidence="1">
    <location>
        <begin position="490"/>
        <end position="528"/>
    </location>
</feature>
<keyword evidence="3" id="KW-1185">Reference proteome</keyword>
<dbReference type="EMBL" id="LSRX01002130">
    <property type="protein sequence ID" value="OLP76124.1"/>
    <property type="molecule type" value="Genomic_DNA"/>
</dbReference>
<dbReference type="SUPFAM" id="SSF57184">
    <property type="entry name" value="Growth factor receptor domain"/>
    <property type="match status" value="1"/>
</dbReference>
<protein>
    <recommendedName>
        <fullName evidence="1">Tyrosine-protein kinase ephrin type A/B receptor-like domain-containing protein</fullName>
    </recommendedName>
</protein>
<evidence type="ECO:0000259" key="1">
    <source>
        <dbReference type="Pfam" id="PF07699"/>
    </source>
</evidence>
<evidence type="ECO:0000313" key="3">
    <source>
        <dbReference type="Proteomes" id="UP000186817"/>
    </source>
</evidence>
<dbReference type="Proteomes" id="UP000186817">
    <property type="component" value="Unassembled WGS sequence"/>
</dbReference>
<reference evidence="2 3" key="1">
    <citation type="submission" date="2016-02" db="EMBL/GenBank/DDBJ databases">
        <title>Genome analysis of coral dinoflagellate symbionts highlights evolutionary adaptations to a symbiotic lifestyle.</title>
        <authorList>
            <person name="Aranda M."/>
            <person name="Li Y."/>
            <person name="Liew Y.J."/>
            <person name="Baumgarten S."/>
            <person name="Simakov O."/>
            <person name="Wilson M."/>
            <person name="Piel J."/>
            <person name="Ashoor H."/>
            <person name="Bougouffa S."/>
            <person name="Bajic V.B."/>
            <person name="Ryu T."/>
            <person name="Ravasi T."/>
            <person name="Bayer T."/>
            <person name="Micklem G."/>
            <person name="Kim H."/>
            <person name="Bhak J."/>
            <person name="Lajeunesse T.C."/>
            <person name="Voolstra C.R."/>
        </authorList>
    </citation>
    <scope>NUCLEOTIDE SEQUENCE [LARGE SCALE GENOMIC DNA]</scope>
    <source>
        <strain evidence="2 3">CCMP2467</strain>
    </source>
</reference>
<dbReference type="PANTHER" id="PTHR46967:SF2">
    <property type="entry name" value="SUSHI, VON WILLEBRAND FACTOR TYPE A, EGF AND PENTRAXIN DOMAIN-CONTAINING PROTEIN 1-LIKE"/>
    <property type="match status" value="1"/>
</dbReference>
<dbReference type="InterPro" id="IPR009030">
    <property type="entry name" value="Growth_fac_rcpt_cys_sf"/>
</dbReference>
<comment type="caution">
    <text evidence="2">The sequence shown here is derived from an EMBL/GenBank/DDBJ whole genome shotgun (WGS) entry which is preliminary data.</text>
</comment>
<evidence type="ECO:0000313" key="2">
    <source>
        <dbReference type="EMBL" id="OLP76124.1"/>
    </source>
</evidence>